<gene>
    <name evidence="1" type="primary">ORF26157</name>
</gene>
<evidence type="ECO:0000313" key="1">
    <source>
        <dbReference type="EMBL" id="CEK55834.1"/>
    </source>
</evidence>
<feature type="non-terminal residue" evidence="1">
    <location>
        <position position="93"/>
    </location>
</feature>
<protein>
    <submittedName>
        <fullName evidence="1">Uncharacterized protein</fullName>
    </submittedName>
</protein>
<reference evidence="1" key="1">
    <citation type="submission" date="2014-12" db="EMBL/GenBank/DDBJ databases">
        <title>Insight into the proteome of Arion vulgaris.</title>
        <authorList>
            <person name="Aradska J."/>
            <person name="Bulat T."/>
            <person name="Smidak R."/>
            <person name="Sarate P."/>
            <person name="Gangsoo J."/>
            <person name="Sialana F."/>
            <person name="Bilban M."/>
            <person name="Lubec G."/>
        </authorList>
    </citation>
    <scope>NUCLEOTIDE SEQUENCE</scope>
    <source>
        <tissue evidence="1">Skin</tissue>
    </source>
</reference>
<organism evidence="1">
    <name type="scientific">Arion vulgaris</name>
    <dbReference type="NCBI Taxonomy" id="1028688"/>
    <lineage>
        <taxon>Eukaryota</taxon>
        <taxon>Metazoa</taxon>
        <taxon>Spiralia</taxon>
        <taxon>Lophotrochozoa</taxon>
        <taxon>Mollusca</taxon>
        <taxon>Gastropoda</taxon>
        <taxon>Heterobranchia</taxon>
        <taxon>Euthyneura</taxon>
        <taxon>Panpulmonata</taxon>
        <taxon>Eupulmonata</taxon>
        <taxon>Stylommatophora</taxon>
        <taxon>Helicina</taxon>
        <taxon>Arionoidea</taxon>
        <taxon>Arionidae</taxon>
        <taxon>Arion</taxon>
    </lineage>
</organism>
<dbReference type="AlphaFoldDB" id="A0A0B6YI51"/>
<sequence length="93" mass="10776">FVCPHCAFHDASIAETCCHVMQSHRAISKFTCKTCQFSDDNIHVMSDHCKTEHPMHERIVEVLDFKQINFSELQIVQLNALREQMAQDLSRKS</sequence>
<feature type="non-terminal residue" evidence="1">
    <location>
        <position position="1"/>
    </location>
</feature>
<accession>A0A0B6YI51</accession>
<name>A0A0B6YI51_9EUPU</name>
<proteinExistence type="predicted"/>
<dbReference type="EMBL" id="HACG01008969">
    <property type="protein sequence ID" value="CEK55834.1"/>
    <property type="molecule type" value="Transcribed_RNA"/>
</dbReference>